<dbReference type="EMBL" id="KB822718">
    <property type="protein sequence ID" value="ETN42403.1"/>
    <property type="molecule type" value="Genomic_DNA"/>
</dbReference>
<dbReference type="Gene3D" id="3.40.50.720">
    <property type="entry name" value="NAD(P)-binding Rossmann-like Domain"/>
    <property type="match status" value="1"/>
</dbReference>
<dbReference type="PANTHER" id="PTHR10366">
    <property type="entry name" value="NAD DEPENDENT EPIMERASE/DEHYDRATASE"/>
    <property type="match status" value="1"/>
</dbReference>
<dbReference type="VEuPathDB" id="FungiDB:HMPREF1541_01557"/>
<feature type="domain" description="NAD-dependent epimerase/dehydratase" evidence="3">
    <location>
        <begin position="30"/>
        <end position="211"/>
    </location>
</feature>
<dbReference type="AlphaFoldDB" id="W2S304"/>
<dbReference type="InterPro" id="IPR036291">
    <property type="entry name" value="NAD(P)-bd_dom_sf"/>
</dbReference>
<dbReference type="Proteomes" id="UP000030752">
    <property type="component" value="Unassembled WGS sequence"/>
</dbReference>
<gene>
    <name evidence="4" type="ORF">HMPREF1541_01557</name>
</gene>
<evidence type="ECO:0000313" key="4">
    <source>
        <dbReference type="EMBL" id="ETN42403.1"/>
    </source>
</evidence>
<evidence type="ECO:0000259" key="3">
    <source>
        <dbReference type="Pfam" id="PF01370"/>
    </source>
</evidence>
<evidence type="ECO:0000313" key="5">
    <source>
        <dbReference type="Proteomes" id="UP000030752"/>
    </source>
</evidence>
<dbReference type="PANTHER" id="PTHR10366:SF562">
    <property type="entry name" value="ALDEHYDE REDUCTASE II (AFU_ORTHOLOGUE AFUA_1G11360)"/>
    <property type="match status" value="1"/>
</dbReference>
<keyword evidence="5" id="KW-1185">Reference proteome</keyword>
<dbReference type="InterPro" id="IPR050425">
    <property type="entry name" value="NAD(P)_dehydrat-like"/>
</dbReference>
<dbReference type="InterPro" id="IPR001509">
    <property type="entry name" value="Epimerase_deHydtase"/>
</dbReference>
<keyword evidence="1" id="KW-0560">Oxidoreductase</keyword>
<dbReference type="SUPFAM" id="SSF51735">
    <property type="entry name" value="NAD(P)-binding Rossmann-fold domains"/>
    <property type="match status" value="1"/>
</dbReference>
<dbReference type="HOGENOM" id="CLU_007383_9_2_1"/>
<dbReference type="GO" id="GO:0016616">
    <property type="term" value="F:oxidoreductase activity, acting on the CH-OH group of donors, NAD or NADP as acceptor"/>
    <property type="evidence" value="ECO:0007669"/>
    <property type="project" value="TreeGrafter"/>
</dbReference>
<accession>W2S304</accession>
<sequence length="355" mass="38891">MTYTRQPPSSTSTPHLLPQQDLALPLNSLILVTGATGFIASHVVRELLSLGFRVRGTVRSEAKGETSRGTHDHHPRYSTAVVPDVAAPDAFATAIRDVDGVVHLASDTSLADDPDAVIPAVKAATVEVLRAAKAESSVKRVVLTSSSSAATFPKPGVKFHISKDTWNDEALKVAWETPVEERSEDPGYGFSVYAASKTAGERAAWEFMRSEKPGFVLNAVLPNYNIGRVFRDVYPGVTGIGTIDALNGKVNTTFPPQYMINTTDDARVHVAALIDKTVKDERLFAFATPFNWNDMLAAIRKVRPEKKVIDDFPNLGSDESTVDNERTEELMRKWFGQGGWTSLDESVRQNLEHIE</sequence>
<organism evidence="4 5">
    <name type="scientific">Cyphellophora europaea (strain CBS 101466)</name>
    <name type="common">Phialophora europaea</name>
    <dbReference type="NCBI Taxonomy" id="1220924"/>
    <lineage>
        <taxon>Eukaryota</taxon>
        <taxon>Fungi</taxon>
        <taxon>Dikarya</taxon>
        <taxon>Ascomycota</taxon>
        <taxon>Pezizomycotina</taxon>
        <taxon>Eurotiomycetes</taxon>
        <taxon>Chaetothyriomycetidae</taxon>
        <taxon>Chaetothyriales</taxon>
        <taxon>Cyphellophoraceae</taxon>
        <taxon>Cyphellophora</taxon>
    </lineage>
</organism>
<evidence type="ECO:0000256" key="2">
    <source>
        <dbReference type="ARBA" id="ARBA00023445"/>
    </source>
</evidence>
<reference evidence="4 5" key="1">
    <citation type="submission" date="2013-03" db="EMBL/GenBank/DDBJ databases">
        <title>The Genome Sequence of Phialophora europaea CBS 101466.</title>
        <authorList>
            <consortium name="The Broad Institute Genomics Platform"/>
            <person name="Cuomo C."/>
            <person name="de Hoog S."/>
            <person name="Gorbushina A."/>
            <person name="Walker B."/>
            <person name="Young S.K."/>
            <person name="Zeng Q."/>
            <person name="Gargeya S."/>
            <person name="Fitzgerald M."/>
            <person name="Haas B."/>
            <person name="Abouelleil A."/>
            <person name="Allen A.W."/>
            <person name="Alvarado L."/>
            <person name="Arachchi H.M."/>
            <person name="Berlin A.M."/>
            <person name="Chapman S.B."/>
            <person name="Gainer-Dewar J."/>
            <person name="Goldberg J."/>
            <person name="Griggs A."/>
            <person name="Gujja S."/>
            <person name="Hansen M."/>
            <person name="Howarth C."/>
            <person name="Imamovic A."/>
            <person name="Ireland A."/>
            <person name="Larimer J."/>
            <person name="McCowan C."/>
            <person name="Murphy C."/>
            <person name="Pearson M."/>
            <person name="Poon T.W."/>
            <person name="Priest M."/>
            <person name="Roberts A."/>
            <person name="Saif S."/>
            <person name="Shea T."/>
            <person name="Sisk P."/>
            <person name="Sykes S."/>
            <person name="Wortman J."/>
            <person name="Nusbaum C."/>
            <person name="Birren B."/>
        </authorList>
    </citation>
    <scope>NUCLEOTIDE SEQUENCE [LARGE SCALE GENOMIC DNA]</scope>
    <source>
        <strain evidence="4 5">CBS 101466</strain>
    </source>
</reference>
<dbReference type="STRING" id="1220924.W2S304"/>
<dbReference type="GeneID" id="19968896"/>
<evidence type="ECO:0000256" key="1">
    <source>
        <dbReference type="ARBA" id="ARBA00023002"/>
    </source>
</evidence>
<dbReference type="OrthoDB" id="2735536at2759"/>
<dbReference type="InParanoid" id="W2S304"/>
<name>W2S304_CYPE1</name>
<dbReference type="RefSeq" id="XP_008714139.1">
    <property type="nucleotide sequence ID" value="XM_008715917.1"/>
</dbReference>
<protein>
    <recommendedName>
        <fullName evidence="3">NAD-dependent epimerase/dehydratase domain-containing protein</fullName>
    </recommendedName>
</protein>
<comment type="similarity">
    <text evidence="2">Belongs to the NAD(P)-dependent epimerase/dehydratase family. Dihydroflavonol-4-reductase subfamily.</text>
</comment>
<proteinExistence type="inferred from homology"/>
<dbReference type="Pfam" id="PF01370">
    <property type="entry name" value="Epimerase"/>
    <property type="match status" value="1"/>
</dbReference>
<dbReference type="eggNOG" id="KOG1502">
    <property type="taxonomic scope" value="Eukaryota"/>
</dbReference>